<sequence>MILAPRHREVETWHRVDSAACPALARTKVTVTGVLDLSAVEAIDDAVQSAEASGHELTFDLSHISTITAGALDELLSRGHQPRSAKP</sequence>
<comment type="caution">
    <text evidence="1">The sequence shown here is derived from an EMBL/GenBank/DDBJ whole genome shotgun (WGS) entry which is preliminary data.</text>
</comment>
<accession>A0ABT4RDZ8</accession>
<dbReference type="EMBL" id="JAPCID010000005">
    <property type="protein sequence ID" value="MDA0136596.1"/>
    <property type="molecule type" value="Genomic_DNA"/>
</dbReference>
<reference evidence="1" key="1">
    <citation type="submission" date="2022-10" db="EMBL/GenBank/DDBJ databases">
        <title>The WGS of Solirubrobacter sp. CPCC 204708.</title>
        <authorList>
            <person name="Jiang Z."/>
        </authorList>
    </citation>
    <scope>NUCLEOTIDE SEQUENCE</scope>
    <source>
        <strain evidence="1">CPCC 204708</strain>
    </source>
</reference>
<organism evidence="1 2">
    <name type="scientific">Solirubrobacter deserti</name>
    <dbReference type="NCBI Taxonomy" id="2282478"/>
    <lineage>
        <taxon>Bacteria</taxon>
        <taxon>Bacillati</taxon>
        <taxon>Actinomycetota</taxon>
        <taxon>Thermoleophilia</taxon>
        <taxon>Solirubrobacterales</taxon>
        <taxon>Solirubrobacteraceae</taxon>
        <taxon>Solirubrobacter</taxon>
    </lineage>
</organism>
<gene>
    <name evidence="1" type="ORF">OJ962_03745</name>
</gene>
<protein>
    <recommendedName>
        <fullName evidence="3">STAS domain-containing protein</fullName>
    </recommendedName>
</protein>
<name>A0ABT4RDZ8_9ACTN</name>
<evidence type="ECO:0000313" key="2">
    <source>
        <dbReference type="Proteomes" id="UP001147700"/>
    </source>
</evidence>
<keyword evidence="2" id="KW-1185">Reference proteome</keyword>
<proteinExistence type="predicted"/>
<dbReference type="RefSeq" id="WP_202952201.1">
    <property type="nucleotide sequence ID" value="NZ_JAPCID010000005.1"/>
</dbReference>
<dbReference type="InterPro" id="IPR036513">
    <property type="entry name" value="STAS_dom_sf"/>
</dbReference>
<evidence type="ECO:0000313" key="1">
    <source>
        <dbReference type="EMBL" id="MDA0136596.1"/>
    </source>
</evidence>
<dbReference type="Proteomes" id="UP001147700">
    <property type="component" value="Unassembled WGS sequence"/>
</dbReference>
<dbReference type="Gene3D" id="3.30.750.24">
    <property type="entry name" value="STAS domain"/>
    <property type="match status" value="1"/>
</dbReference>
<evidence type="ECO:0008006" key="3">
    <source>
        <dbReference type="Google" id="ProtNLM"/>
    </source>
</evidence>